<comment type="caution">
    <text evidence="2">The sequence shown here is derived from an EMBL/GenBank/DDBJ whole genome shotgun (WGS) entry which is preliminary data.</text>
</comment>
<dbReference type="Proteomes" id="UP001221898">
    <property type="component" value="Unassembled WGS sequence"/>
</dbReference>
<sequence>MCEGEISEAPGGITTLPVAMTQNALPGPPAPVDTQEEQERSQQPSQNPLQEVHGAWMERAWRMGVTASSFFCLCLLSQITASKPAKPCES</sequence>
<accession>A0AAD7R072</accession>
<name>A0AAD7R072_9TELE</name>
<reference evidence="2" key="1">
    <citation type="journal article" date="2023" name="Science">
        <title>Genome structures resolve the early diversification of teleost fishes.</title>
        <authorList>
            <person name="Parey E."/>
            <person name="Louis A."/>
            <person name="Montfort J."/>
            <person name="Bouchez O."/>
            <person name="Roques C."/>
            <person name="Iampietro C."/>
            <person name="Lluch J."/>
            <person name="Castinel A."/>
            <person name="Donnadieu C."/>
            <person name="Desvignes T."/>
            <person name="Floi Bucao C."/>
            <person name="Jouanno E."/>
            <person name="Wen M."/>
            <person name="Mejri S."/>
            <person name="Dirks R."/>
            <person name="Jansen H."/>
            <person name="Henkel C."/>
            <person name="Chen W.J."/>
            <person name="Zahm M."/>
            <person name="Cabau C."/>
            <person name="Klopp C."/>
            <person name="Thompson A.W."/>
            <person name="Robinson-Rechavi M."/>
            <person name="Braasch I."/>
            <person name="Lecointre G."/>
            <person name="Bobe J."/>
            <person name="Postlethwait J.H."/>
            <person name="Berthelot C."/>
            <person name="Roest Crollius H."/>
            <person name="Guiguen Y."/>
        </authorList>
    </citation>
    <scope>NUCLEOTIDE SEQUENCE</scope>
    <source>
        <strain evidence="2">NC1722</strain>
    </source>
</reference>
<evidence type="ECO:0000256" key="1">
    <source>
        <dbReference type="SAM" id="MobiDB-lite"/>
    </source>
</evidence>
<dbReference type="EMBL" id="JAINUG010002390">
    <property type="protein sequence ID" value="KAJ8349206.1"/>
    <property type="molecule type" value="Genomic_DNA"/>
</dbReference>
<evidence type="ECO:0000313" key="2">
    <source>
        <dbReference type="EMBL" id="KAJ8349206.1"/>
    </source>
</evidence>
<organism evidence="2 3">
    <name type="scientific">Aldrovandia affinis</name>
    <dbReference type="NCBI Taxonomy" id="143900"/>
    <lineage>
        <taxon>Eukaryota</taxon>
        <taxon>Metazoa</taxon>
        <taxon>Chordata</taxon>
        <taxon>Craniata</taxon>
        <taxon>Vertebrata</taxon>
        <taxon>Euteleostomi</taxon>
        <taxon>Actinopterygii</taxon>
        <taxon>Neopterygii</taxon>
        <taxon>Teleostei</taxon>
        <taxon>Notacanthiformes</taxon>
        <taxon>Halosauridae</taxon>
        <taxon>Aldrovandia</taxon>
    </lineage>
</organism>
<gene>
    <name evidence="2" type="ORF">AAFF_G00179630</name>
</gene>
<evidence type="ECO:0000313" key="3">
    <source>
        <dbReference type="Proteomes" id="UP001221898"/>
    </source>
</evidence>
<keyword evidence="3" id="KW-1185">Reference proteome</keyword>
<proteinExistence type="predicted"/>
<protein>
    <submittedName>
        <fullName evidence="2">Uncharacterized protein</fullName>
    </submittedName>
</protein>
<dbReference type="AlphaFoldDB" id="A0AAD7R072"/>
<feature type="region of interest" description="Disordered" evidence="1">
    <location>
        <begin position="20"/>
        <end position="52"/>
    </location>
</feature>